<feature type="transmembrane region" description="Helical" evidence="1">
    <location>
        <begin position="6"/>
        <end position="23"/>
    </location>
</feature>
<gene>
    <name evidence="2" type="ORF">AFUS01_LOCUS7120</name>
</gene>
<accession>A0A8J2NX45</accession>
<dbReference type="EMBL" id="CAJVCH010047830">
    <property type="protein sequence ID" value="CAG7717679.1"/>
    <property type="molecule type" value="Genomic_DNA"/>
</dbReference>
<evidence type="ECO:0000256" key="1">
    <source>
        <dbReference type="SAM" id="Phobius"/>
    </source>
</evidence>
<keyword evidence="1" id="KW-0472">Membrane</keyword>
<reference evidence="2" key="1">
    <citation type="submission" date="2021-06" db="EMBL/GenBank/DDBJ databases">
        <authorList>
            <person name="Hodson N. C."/>
            <person name="Mongue J. A."/>
            <person name="Jaron S. K."/>
        </authorList>
    </citation>
    <scope>NUCLEOTIDE SEQUENCE</scope>
</reference>
<keyword evidence="1" id="KW-1133">Transmembrane helix</keyword>
<dbReference type="Proteomes" id="UP000708208">
    <property type="component" value="Unassembled WGS sequence"/>
</dbReference>
<evidence type="ECO:0000313" key="2">
    <source>
        <dbReference type="EMBL" id="CAG7717679.1"/>
    </source>
</evidence>
<name>A0A8J2NX45_9HEXA</name>
<keyword evidence="1" id="KW-0812">Transmembrane</keyword>
<keyword evidence="3" id="KW-1185">Reference proteome</keyword>
<dbReference type="AlphaFoldDB" id="A0A8J2NX45"/>
<sequence>MDLIYLFILVTVISFLMFSLLNDSDIVTFLAERLGENPASVLKGK</sequence>
<proteinExistence type="predicted"/>
<feature type="non-terminal residue" evidence="2">
    <location>
        <position position="1"/>
    </location>
</feature>
<organism evidence="2 3">
    <name type="scientific">Allacma fusca</name>
    <dbReference type="NCBI Taxonomy" id="39272"/>
    <lineage>
        <taxon>Eukaryota</taxon>
        <taxon>Metazoa</taxon>
        <taxon>Ecdysozoa</taxon>
        <taxon>Arthropoda</taxon>
        <taxon>Hexapoda</taxon>
        <taxon>Collembola</taxon>
        <taxon>Symphypleona</taxon>
        <taxon>Sminthuridae</taxon>
        <taxon>Allacma</taxon>
    </lineage>
</organism>
<evidence type="ECO:0000313" key="3">
    <source>
        <dbReference type="Proteomes" id="UP000708208"/>
    </source>
</evidence>
<protein>
    <submittedName>
        <fullName evidence="2">Uncharacterized protein</fullName>
    </submittedName>
</protein>
<comment type="caution">
    <text evidence="2">The sequence shown here is derived from an EMBL/GenBank/DDBJ whole genome shotgun (WGS) entry which is preliminary data.</text>
</comment>